<keyword evidence="5" id="KW-0812">Transmembrane</keyword>
<dbReference type="GO" id="GO:0043161">
    <property type="term" value="P:proteasome-mediated ubiquitin-dependent protein catabolic process"/>
    <property type="evidence" value="ECO:0007669"/>
    <property type="project" value="TreeGrafter"/>
</dbReference>
<keyword evidence="3" id="KW-0862">Zinc</keyword>
<dbReference type="PANTHER" id="PTHR22763">
    <property type="entry name" value="RING ZINC FINGER PROTEIN"/>
    <property type="match status" value="1"/>
</dbReference>
<evidence type="ECO:0000256" key="2">
    <source>
        <dbReference type="ARBA" id="ARBA00022771"/>
    </source>
</evidence>
<dbReference type="SUPFAM" id="SSF57850">
    <property type="entry name" value="RING/U-box"/>
    <property type="match status" value="1"/>
</dbReference>
<keyword evidence="8" id="KW-1185">Reference proteome</keyword>
<dbReference type="OrthoDB" id="8062037at2759"/>
<dbReference type="InParanoid" id="A0A7C8IJK1"/>
<dbReference type="InterPro" id="IPR013083">
    <property type="entry name" value="Znf_RING/FYVE/PHD"/>
</dbReference>
<gene>
    <name evidence="7" type="ORF">GQX73_g10810</name>
</gene>
<evidence type="ECO:0000256" key="3">
    <source>
        <dbReference type="ARBA" id="ARBA00022833"/>
    </source>
</evidence>
<protein>
    <recommendedName>
        <fullName evidence="6">RING-type domain-containing protein</fullName>
    </recommendedName>
</protein>
<evidence type="ECO:0000313" key="8">
    <source>
        <dbReference type="Proteomes" id="UP000481858"/>
    </source>
</evidence>
<dbReference type="PROSITE" id="PS50089">
    <property type="entry name" value="ZF_RING_2"/>
    <property type="match status" value="1"/>
</dbReference>
<evidence type="ECO:0000313" key="7">
    <source>
        <dbReference type="EMBL" id="KAF2962763.1"/>
    </source>
</evidence>
<reference evidence="7 8" key="1">
    <citation type="submission" date="2019-12" db="EMBL/GenBank/DDBJ databases">
        <title>Draft genome sequence of the ascomycete Xylaria multiplex DSM 110363.</title>
        <authorList>
            <person name="Buettner E."/>
            <person name="Kellner H."/>
        </authorList>
    </citation>
    <scope>NUCLEOTIDE SEQUENCE [LARGE SCALE GENOMIC DNA]</scope>
    <source>
        <strain evidence="7 8">DSM 110363</strain>
    </source>
</reference>
<dbReference type="GO" id="GO:0012505">
    <property type="term" value="C:endomembrane system"/>
    <property type="evidence" value="ECO:0007669"/>
    <property type="project" value="TreeGrafter"/>
</dbReference>
<dbReference type="AlphaFoldDB" id="A0A7C8IJK1"/>
<evidence type="ECO:0000256" key="4">
    <source>
        <dbReference type="PROSITE-ProRule" id="PRU00175"/>
    </source>
</evidence>
<evidence type="ECO:0000256" key="1">
    <source>
        <dbReference type="ARBA" id="ARBA00022723"/>
    </source>
</evidence>
<keyword evidence="2 4" id="KW-0863">Zinc-finger</keyword>
<name>A0A7C8IJK1_9PEZI</name>
<dbReference type="GO" id="GO:0008270">
    <property type="term" value="F:zinc ion binding"/>
    <property type="evidence" value="ECO:0007669"/>
    <property type="project" value="UniProtKB-KW"/>
</dbReference>
<keyword evidence="1" id="KW-0479">Metal-binding</keyword>
<comment type="caution">
    <text evidence="7">The sequence shown here is derived from an EMBL/GenBank/DDBJ whole genome shotgun (WGS) entry which is preliminary data.</text>
</comment>
<evidence type="ECO:0000256" key="5">
    <source>
        <dbReference type="SAM" id="Phobius"/>
    </source>
</evidence>
<dbReference type="Proteomes" id="UP000481858">
    <property type="component" value="Unassembled WGS sequence"/>
</dbReference>
<keyword evidence="5" id="KW-0472">Membrane</keyword>
<feature type="domain" description="RING-type" evidence="6">
    <location>
        <begin position="74"/>
        <end position="171"/>
    </location>
</feature>
<dbReference type="GO" id="GO:0061630">
    <property type="term" value="F:ubiquitin protein ligase activity"/>
    <property type="evidence" value="ECO:0007669"/>
    <property type="project" value="TreeGrafter"/>
</dbReference>
<dbReference type="Pfam" id="PF13639">
    <property type="entry name" value="zf-RING_2"/>
    <property type="match status" value="1"/>
</dbReference>
<dbReference type="EMBL" id="WUBL01000278">
    <property type="protein sequence ID" value="KAF2962763.1"/>
    <property type="molecule type" value="Genomic_DNA"/>
</dbReference>
<proteinExistence type="predicted"/>
<dbReference type="GO" id="GO:0016567">
    <property type="term" value="P:protein ubiquitination"/>
    <property type="evidence" value="ECO:0007669"/>
    <property type="project" value="UniProtKB-UniPathway"/>
</dbReference>
<organism evidence="7 8">
    <name type="scientific">Xylaria multiplex</name>
    <dbReference type="NCBI Taxonomy" id="323545"/>
    <lineage>
        <taxon>Eukaryota</taxon>
        <taxon>Fungi</taxon>
        <taxon>Dikarya</taxon>
        <taxon>Ascomycota</taxon>
        <taxon>Pezizomycotina</taxon>
        <taxon>Sordariomycetes</taxon>
        <taxon>Xylariomycetidae</taxon>
        <taxon>Xylariales</taxon>
        <taxon>Xylariaceae</taxon>
        <taxon>Xylaria</taxon>
    </lineage>
</organism>
<keyword evidence="5" id="KW-1133">Transmembrane helix</keyword>
<sequence>MADPVEPLLLASLIISAVTLAILMCLLIMQLSHHPRRPDTPIPPQVQHAMEQLHTVTERKHQRDYRGSNDDTECPICLASFSGASRNASRRGGKNDLETGLSLLGTITTITAGGSRQPAQAPPKKHTRFQPLDSDILKITRCGHAFHSRCLVTWFLREEQNDGKHNCPLCRVEYYPARSQSAPEREREQE</sequence>
<dbReference type="Gene3D" id="3.30.40.10">
    <property type="entry name" value="Zinc/RING finger domain, C3HC4 (zinc finger)"/>
    <property type="match status" value="1"/>
</dbReference>
<feature type="transmembrane region" description="Helical" evidence="5">
    <location>
        <begin position="6"/>
        <end position="29"/>
    </location>
</feature>
<dbReference type="UniPathway" id="UPA00143"/>
<evidence type="ECO:0000259" key="6">
    <source>
        <dbReference type="PROSITE" id="PS50089"/>
    </source>
</evidence>
<dbReference type="InterPro" id="IPR001841">
    <property type="entry name" value="Znf_RING"/>
</dbReference>
<dbReference type="SMART" id="SM00184">
    <property type="entry name" value="RING"/>
    <property type="match status" value="1"/>
</dbReference>
<dbReference type="InterPro" id="IPR050731">
    <property type="entry name" value="HRD1_E3_ubiq-ligases"/>
</dbReference>
<accession>A0A7C8IJK1</accession>